<evidence type="ECO:0000259" key="11">
    <source>
        <dbReference type="Pfam" id="PF16901"/>
    </source>
</evidence>
<reference evidence="13" key="1">
    <citation type="submission" date="2012-01" db="EMBL/GenBank/DDBJ databases">
        <title>Complete sequence of chromosome of Thermobacillus composti KWC4.</title>
        <authorList>
            <person name="Lucas S."/>
            <person name="Han J."/>
            <person name="Lapidus A."/>
            <person name="Cheng J.-F."/>
            <person name="Goodwin L."/>
            <person name="Pitluck S."/>
            <person name="Peters L."/>
            <person name="Ovchinnikova G."/>
            <person name="Teshima H."/>
            <person name="Detter J.C."/>
            <person name="Han C."/>
            <person name="Tapia R."/>
            <person name="Land M."/>
            <person name="Hauser L."/>
            <person name="Kyrpides N."/>
            <person name="Ivanova N."/>
            <person name="Pagani I."/>
            <person name="Anderson I."/>
            <person name="Woyke T."/>
        </authorList>
    </citation>
    <scope>NUCLEOTIDE SEQUENCE [LARGE SCALE GENOMIC DNA]</scope>
    <source>
        <strain evidence="13">DSM 18247 / JCM 13945 / KWC4</strain>
    </source>
</reference>
<dbReference type="GO" id="GO:0004368">
    <property type="term" value="F:glycerol-3-phosphate dehydrogenase (quinone) activity"/>
    <property type="evidence" value="ECO:0007669"/>
    <property type="project" value="UniProtKB-EC"/>
</dbReference>
<dbReference type="GO" id="GO:0046168">
    <property type="term" value="P:glycerol-3-phosphate catabolic process"/>
    <property type="evidence" value="ECO:0007669"/>
    <property type="project" value="TreeGrafter"/>
</dbReference>
<dbReference type="GO" id="GO:0019563">
    <property type="term" value="P:glycerol catabolic process"/>
    <property type="evidence" value="ECO:0007669"/>
    <property type="project" value="UniProtKB-UniPathway"/>
</dbReference>
<feature type="domain" description="Alpha-glycerophosphate oxidase C-terminal" evidence="11">
    <location>
        <begin position="422"/>
        <end position="549"/>
    </location>
</feature>
<dbReference type="EC" id="1.1.5.3" evidence="9"/>
<keyword evidence="13" id="KW-1185">Reference proteome</keyword>
<dbReference type="Proteomes" id="UP000010795">
    <property type="component" value="Chromosome"/>
</dbReference>
<dbReference type="Gene3D" id="3.30.9.10">
    <property type="entry name" value="D-Amino Acid Oxidase, subunit A, domain 2"/>
    <property type="match status" value="1"/>
</dbReference>
<gene>
    <name evidence="12" type="ordered locus">Theco_3048</name>
</gene>
<dbReference type="InterPro" id="IPR036188">
    <property type="entry name" value="FAD/NAD-bd_sf"/>
</dbReference>
<dbReference type="Gene3D" id="1.10.8.870">
    <property type="entry name" value="Alpha-glycerophosphate oxidase, cap domain"/>
    <property type="match status" value="1"/>
</dbReference>
<evidence type="ECO:0000256" key="3">
    <source>
        <dbReference type="ARBA" id="ARBA00007330"/>
    </source>
</evidence>
<dbReference type="PRINTS" id="PR01001">
    <property type="entry name" value="FADG3PDH"/>
</dbReference>
<sequence>METSLNVQQNGATKENGSFGGFAAWNRMRVLQAMNREPLDLLIIGGGITGVGIALDAVTRGLRTALVEMQDFAAGTSNRSTKLIHGGLRYLKQMEFGVVAEVGRERAVVYENGPHVTIPEKMLLPFYKGGSLGPVTTSLGLMLYDRLAGVKRHERRVMLSAEETLQRESLLKREGLLGSGLYVEYRTDDARLTLEVLKRAVEFGAMAVNYAAAESLLYLSGRVAGAVIRDRISGDRFEVRARHVINAAGPWVDTIREMDKSREGKTLRLTKGVHIVFDGKRFPLRQAIYFDTPDGRMVFAIPRDGKTYVGTTDTDYHGDTAHPVMDRNDLDYLLSAANFIFPSLKLTSRDVESSWAGLRPLIRQEGKNPSEVSRRDEIFVSPSGLISIAGGKLTGYRKMAEKVVDLVGMKRKNDGLPALPPCRTRNLPISGGDVGGGSGFGDFVRRLIPAGTAAGLREEDSSRILHRYGSNARRLFQLAAESRDFAERHGLPAALAAQLLYAMEAEMAVKPEDFWIRRTGMLYFDRPQVVKWKEAVSSAMAERLGWSEAVRKEYDRDLDRFLEEAVNPTAP</sequence>
<dbReference type="Pfam" id="PF16901">
    <property type="entry name" value="DAO_C"/>
    <property type="match status" value="1"/>
</dbReference>
<comment type="catalytic activity">
    <reaction evidence="8 9">
        <text>a quinone + sn-glycerol 3-phosphate = dihydroxyacetone phosphate + a quinol</text>
        <dbReference type="Rhea" id="RHEA:18977"/>
        <dbReference type="ChEBI" id="CHEBI:24646"/>
        <dbReference type="ChEBI" id="CHEBI:57597"/>
        <dbReference type="ChEBI" id="CHEBI:57642"/>
        <dbReference type="ChEBI" id="CHEBI:132124"/>
        <dbReference type="EC" id="1.1.5.3"/>
    </reaction>
</comment>
<dbReference type="EMBL" id="CP003255">
    <property type="protein sequence ID" value="AGA59107.1"/>
    <property type="molecule type" value="Genomic_DNA"/>
</dbReference>
<comment type="cofactor">
    <cofactor evidence="1 9">
        <name>FAD</name>
        <dbReference type="ChEBI" id="CHEBI:57692"/>
    </cofactor>
</comment>
<dbReference type="UniPathway" id="UPA00618">
    <property type="reaction ID" value="UER00674"/>
</dbReference>
<keyword evidence="6" id="KW-0274">FAD</keyword>
<dbReference type="PANTHER" id="PTHR11985">
    <property type="entry name" value="GLYCEROL-3-PHOSPHATE DEHYDROGENASE"/>
    <property type="match status" value="1"/>
</dbReference>
<feature type="domain" description="FAD dependent oxidoreductase" evidence="10">
    <location>
        <begin position="40"/>
        <end position="365"/>
    </location>
</feature>
<dbReference type="GO" id="GO:0009331">
    <property type="term" value="C:glycerol-3-phosphate dehydrogenase (FAD) complex"/>
    <property type="evidence" value="ECO:0007669"/>
    <property type="project" value="UniProtKB-UniRule"/>
</dbReference>
<dbReference type="PROSITE" id="PS00977">
    <property type="entry name" value="FAD_G3PDH_1"/>
    <property type="match status" value="1"/>
</dbReference>
<dbReference type="OrthoDB" id="9766796at2"/>
<dbReference type="Gene3D" id="3.50.50.60">
    <property type="entry name" value="FAD/NAD(P)-binding domain"/>
    <property type="match status" value="1"/>
</dbReference>
<proteinExistence type="inferred from homology"/>
<keyword evidence="5" id="KW-0319">Glycerol metabolism</keyword>
<dbReference type="InterPro" id="IPR000447">
    <property type="entry name" value="G3P_DH_FAD-dep"/>
</dbReference>
<evidence type="ECO:0000256" key="1">
    <source>
        <dbReference type="ARBA" id="ARBA00001974"/>
    </source>
</evidence>
<dbReference type="PANTHER" id="PTHR11985:SF35">
    <property type="entry name" value="ANAEROBIC GLYCEROL-3-PHOSPHATE DEHYDROGENASE SUBUNIT A"/>
    <property type="match status" value="1"/>
</dbReference>
<dbReference type="KEGG" id="tco:Theco_3048"/>
<dbReference type="SUPFAM" id="SSF51905">
    <property type="entry name" value="FAD/NAD(P)-binding domain"/>
    <property type="match status" value="1"/>
</dbReference>
<keyword evidence="4 9" id="KW-0285">Flavoprotein</keyword>
<dbReference type="InterPro" id="IPR038299">
    <property type="entry name" value="DAO_C_sf"/>
</dbReference>
<dbReference type="InterPro" id="IPR006076">
    <property type="entry name" value="FAD-dep_OxRdtase"/>
</dbReference>
<evidence type="ECO:0000256" key="6">
    <source>
        <dbReference type="ARBA" id="ARBA00022827"/>
    </source>
</evidence>
<dbReference type="RefSeq" id="WP_015255845.1">
    <property type="nucleotide sequence ID" value="NC_019897.1"/>
</dbReference>
<evidence type="ECO:0000256" key="5">
    <source>
        <dbReference type="ARBA" id="ARBA00022798"/>
    </source>
</evidence>
<evidence type="ECO:0000256" key="9">
    <source>
        <dbReference type="RuleBase" id="RU361217"/>
    </source>
</evidence>
<dbReference type="Pfam" id="PF01266">
    <property type="entry name" value="DAO"/>
    <property type="match status" value="1"/>
</dbReference>
<dbReference type="AlphaFoldDB" id="L0EH34"/>
<protein>
    <recommendedName>
        <fullName evidence="9">Glycerol-3-phosphate dehydrogenase</fullName>
        <ecNumber evidence="9">1.1.5.3</ecNumber>
    </recommendedName>
</protein>
<dbReference type="eggNOG" id="COG0578">
    <property type="taxonomic scope" value="Bacteria"/>
</dbReference>
<dbReference type="HOGENOM" id="CLU_015740_5_1_9"/>
<evidence type="ECO:0000256" key="2">
    <source>
        <dbReference type="ARBA" id="ARBA00004977"/>
    </source>
</evidence>
<comment type="similarity">
    <text evidence="3 9">Belongs to the FAD-dependent glycerol-3-phosphate dehydrogenase family.</text>
</comment>
<evidence type="ECO:0000313" key="12">
    <source>
        <dbReference type="EMBL" id="AGA59107.1"/>
    </source>
</evidence>
<evidence type="ECO:0000256" key="7">
    <source>
        <dbReference type="ARBA" id="ARBA00023002"/>
    </source>
</evidence>
<evidence type="ECO:0000259" key="10">
    <source>
        <dbReference type="Pfam" id="PF01266"/>
    </source>
</evidence>
<evidence type="ECO:0000313" key="13">
    <source>
        <dbReference type="Proteomes" id="UP000010795"/>
    </source>
</evidence>
<evidence type="ECO:0000256" key="4">
    <source>
        <dbReference type="ARBA" id="ARBA00022630"/>
    </source>
</evidence>
<keyword evidence="7 9" id="KW-0560">Oxidoreductase</keyword>
<comment type="pathway">
    <text evidence="2">Polyol metabolism; glycerol degradation via glycerol kinase pathway; glycerone phosphate from sn-glycerol 3-phosphate (aerobic route): step 1/1.</text>
</comment>
<evidence type="ECO:0000256" key="8">
    <source>
        <dbReference type="ARBA" id="ARBA00049055"/>
    </source>
</evidence>
<dbReference type="PROSITE" id="PS00978">
    <property type="entry name" value="FAD_G3PDH_2"/>
    <property type="match status" value="1"/>
</dbReference>
<name>L0EH34_THECK</name>
<accession>L0EH34</accession>
<dbReference type="InterPro" id="IPR031656">
    <property type="entry name" value="DAO_C"/>
</dbReference>
<dbReference type="STRING" id="717605.Theco_3048"/>
<organism evidence="12 13">
    <name type="scientific">Thermobacillus composti (strain DSM 18247 / JCM 13945 / KWC4)</name>
    <dbReference type="NCBI Taxonomy" id="717605"/>
    <lineage>
        <taxon>Bacteria</taxon>
        <taxon>Bacillati</taxon>
        <taxon>Bacillota</taxon>
        <taxon>Bacilli</taxon>
        <taxon>Bacillales</taxon>
        <taxon>Paenibacillaceae</taxon>
        <taxon>Thermobacillus</taxon>
    </lineage>
</organism>